<evidence type="ECO:0000256" key="2">
    <source>
        <dbReference type="ARBA" id="ARBA00023015"/>
    </source>
</evidence>
<evidence type="ECO:0000259" key="6">
    <source>
        <dbReference type="Pfam" id="PF08281"/>
    </source>
</evidence>
<dbReference type="InterPro" id="IPR013324">
    <property type="entry name" value="RNA_pol_sigma_r3/r4-like"/>
</dbReference>
<accession>A0ABN3PLL8</accession>
<keyword evidence="3" id="KW-0731">Sigma factor</keyword>
<dbReference type="InterPro" id="IPR014284">
    <property type="entry name" value="RNA_pol_sigma-70_dom"/>
</dbReference>
<name>A0ABN3PLL8_9ACTN</name>
<dbReference type="Pfam" id="PF08281">
    <property type="entry name" value="Sigma70_r4_2"/>
    <property type="match status" value="1"/>
</dbReference>
<evidence type="ECO:0000256" key="3">
    <source>
        <dbReference type="ARBA" id="ARBA00023082"/>
    </source>
</evidence>
<evidence type="ECO:0000313" key="8">
    <source>
        <dbReference type="EMBL" id="GAA2592630.1"/>
    </source>
</evidence>
<organism evidence="8 9">
    <name type="scientific">Actinomadura fulvescens</name>
    <dbReference type="NCBI Taxonomy" id="46160"/>
    <lineage>
        <taxon>Bacteria</taxon>
        <taxon>Bacillati</taxon>
        <taxon>Actinomycetota</taxon>
        <taxon>Actinomycetes</taxon>
        <taxon>Streptosporangiales</taxon>
        <taxon>Thermomonosporaceae</taxon>
        <taxon>Actinomadura</taxon>
    </lineage>
</organism>
<dbReference type="Pfam" id="PF20239">
    <property type="entry name" value="DUF6596"/>
    <property type="match status" value="1"/>
</dbReference>
<keyword evidence="9" id="KW-1185">Reference proteome</keyword>
<dbReference type="Pfam" id="PF04542">
    <property type="entry name" value="Sigma70_r2"/>
    <property type="match status" value="1"/>
</dbReference>
<keyword evidence="4" id="KW-0804">Transcription</keyword>
<dbReference type="EMBL" id="BAAATD010000003">
    <property type="protein sequence ID" value="GAA2592630.1"/>
    <property type="molecule type" value="Genomic_DNA"/>
</dbReference>
<dbReference type="RefSeq" id="WP_344540901.1">
    <property type="nucleotide sequence ID" value="NZ_BAAATD010000003.1"/>
</dbReference>
<dbReference type="InterPro" id="IPR046531">
    <property type="entry name" value="DUF6596"/>
</dbReference>
<dbReference type="Proteomes" id="UP001501509">
    <property type="component" value="Unassembled WGS sequence"/>
</dbReference>
<evidence type="ECO:0000256" key="1">
    <source>
        <dbReference type="ARBA" id="ARBA00010641"/>
    </source>
</evidence>
<dbReference type="PANTHER" id="PTHR47756">
    <property type="entry name" value="BLL6612 PROTEIN-RELATED"/>
    <property type="match status" value="1"/>
</dbReference>
<dbReference type="SUPFAM" id="SSF88659">
    <property type="entry name" value="Sigma3 and sigma4 domains of RNA polymerase sigma factors"/>
    <property type="match status" value="1"/>
</dbReference>
<dbReference type="Gene3D" id="1.10.1740.10">
    <property type="match status" value="1"/>
</dbReference>
<evidence type="ECO:0000256" key="4">
    <source>
        <dbReference type="ARBA" id="ARBA00023163"/>
    </source>
</evidence>
<feature type="domain" description="RNA polymerase sigma factor 70 region 4 type 2" evidence="6">
    <location>
        <begin position="123"/>
        <end position="173"/>
    </location>
</feature>
<dbReference type="InterPro" id="IPR013249">
    <property type="entry name" value="RNA_pol_sigma70_r4_t2"/>
</dbReference>
<reference evidence="8 9" key="1">
    <citation type="journal article" date="2019" name="Int. J. Syst. Evol. Microbiol.">
        <title>The Global Catalogue of Microorganisms (GCM) 10K type strain sequencing project: providing services to taxonomists for standard genome sequencing and annotation.</title>
        <authorList>
            <consortium name="The Broad Institute Genomics Platform"/>
            <consortium name="The Broad Institute Genome Sequencing Center for Infectious Disease"/>
            <person name="Wu L."/>
            <person name="Ma J."/>
        </authorList>
    </citation>
    <scope>NUCLEOTIDE SEQUENCE [LARGE SCALE GENOMIC DNA]</scope>
    <source>
        <strain evidence="8 9">JCM 6833</strain>
    </source>
</reference>
<dbReference type="PANTHER" id="PTHR47756:SF2">
    <property type="entry name" value="BLL6612 PROTEIN"/>
    <property type="match status" value="1"/>
</dbReference>
<evidence type="ECO:0000313" key="9">
    <source>
        <dbReference type="Proteomes" id="UP001501509"/>
    </source>
</evidence>
<sequence>MTGTRPAGVGAAVAEAHRRGWAETLATVVRLTRDLDEAEDAVQEAFVSALATWPRTGVPRNPVAWITTTARRKALDRMRRRATLARKLPLLIVPDEPDERGERGEADGDMAARPHDDRLRLIFTCCHPAIAPQASVSLTLRLVCGLRVPEIARLFLVTESAMAARLTRAKKKIHEAGIPYRCPRGGELTERLPAVLAVISLLFTEGHTGTQGTTLTRPELLDQAIRLARLLTGLLPGESEVTGLLALLLLLDSRRAARVGPGGALVLLPDQDRSRWNAAAITEGRALVERALRTAHPAGTGPYALQAAIAALHAEAPTAADTDWRQIVALYDVLLAVRPSPVAALGRAVAVSMAAGPGAGLAELDRIAGDARFARYHRLDAARAQMLERLGRHTEAHAAYRRAADAARNTVERDFLTARADDTAPEP</sequence>
<comment type="caution">
    <text evidence="8">The sequence shown here is derived from an EMBL/GenBank/DDBJ whole genome shotgun (WGS) entry which is preliminary data.</text>
</comment>
<dbReference type="NCBIfam" id="TIGR02937">
    <property type="entry name" value="sigma70-ECF"/>
    <property type="match status" value="1"/>
</dbReference>
<dbReference type="SUPFAM" id="SSF88946">
    <property type="entry name" value="Sigma2 domain of RNA polymerase sigma factors"/>
    <property type="match status" value="1"/>
</dbReference>
<gene>
    <name evidence="8" type="ORF">GCM10010411_27100</name>
</gene>
<evidence type="ECO:0000259" key="5">
    <source>
        <dbReference type="Pfam" id="PF04542"/>
    </source>
</evidence>
<keyword evidence="2" id="KW-0805">Transcription regulation</keyword>
<feature type="domain" description="RNA polymerase sigma-70 region 2" evidence="5">
    <location>
        <begin position="27"/>
        <end position="82"/>
    </location>
</feature>
<comment type="similarity">
    <text evidence="1">Belongs to the sigma-70 factor family. ECF subfamily.</text>
</comment>
<proteinExistence type="inferred from homology"/>
<protein>
    <submittedName>
        <fullName evidence="8">Sigma-70 family RNA polymerase sigma factor</fullName>
    </submittedName>
</protein>
<evidence type="ECO:0000259" key="7">
    <source>
        <dbReference type="Pfam" id="PF20239"/>
    </source>
</evidence>
<feature type="domain" description="DUF6596" evidence="7">
    <location>
        <begin position="191"/>
        <end position="291"/>
    </location>
</feature>
<dbReference type="InterPro" id="IPR007627">
    <property type="entry name" value="RNA_pol_sigma70_r2"/>
</dbReference>
<dbReference type="InterPro" id="IPR013325">
    <property type="entry name" value="RNA_pol_sigma_r2"/>
</dbReference>